<gene>
    <name evidence="1" type="ORF">MW046_16335</name>
</gene>
<geneLocation type="plasmid" evidence="1 2">
    <name>unnamed2</name>
</geneLocation>
<name>A0A8U0A620_9EURY</name>
<dbReference type="RefSeq" id="WP_247995269.1">
    <property type="nucleotide sequence ID" value="NZ_CP096021.1"/>
</dbReference>
<evidence type="ECO:0000313" key="1">
    <source>
        <dbReference type="EMBL" id="UPM44615.1"/>
    </source>
</evidence>
<dbReference type="Proteomes" id="UP000831768">
    <property type="component" value="Plasmid unnamed2"/>
</dbReference>
<proteinExistence type="predicted"/>
<accession>A0A8U0A620</accession>
<dbReference type="KEGG" id="haad:MW046_16335"/>
<dbReference type="EMBL" id="CP096021">
    <property type="protein sequence ID" value="UPM44615.1"/>
    <property type="molecule type" value="Genomic_DNA"/>
</dbReference>
<sequence>MTFIEREKPSKATSARQVLKLIPGEHRRNIITHDTALNHLVEKRFRSGDIICPDDRLCEPCGYL</sequence>
<organism evidence="1 2">
    <name type="scientific">Halocatena salina</name>
    <dbReference type="NCBI Taxonomy" id="2934340"/>
    <lineage>
        <taxon>Archaea</taxon>
        <taxon>Methanobacteriati</taxon>
        <taxon>Methanobacteriota</taxon>
        <taxon>Stenosarchaea group</taxon>
        <taxon>Halobacteria</taxon>
        <taxon>Halobacteriales</taxon>
        <taxon>Natronomonadaceae</taxon>
        <taxon>Halocatena</taxon>
    </lineage>
</organism>
<keyword evidence="1" id="KW-0614">Plasmid</keyword>
<dbReference type="AlphaFoldDB" id="A0A8U0A620"/>
<dbReference type="GeneID" id="71929648"/>
<keyword evidence="2" id="KW-1185">Reference proteome</keyword>
<reference evidence="1" key="1">
    <citation type="submission" date="2022-04" db="EMBL/GenBank/DDBJ databases">
        <title>Halocatena sp. nov., isolated from a salt lake.</title>
        <authorList>
            <person name="Cui H.-L."/>
        </authorList>
    </citation>
    <scope>NUCLEOTIDE SEQUENCE</scope>
    <source>
        <strain evidence="1">AD-1</strain>
        <plasmid evidence="1">unnamed2</plasmid>
    </source>
</reference>
<protein>
    <submittedName>
        <fullName evidence="1">Uncharacterized protein</fullName>
    </submittedName>
</protein>
<evidence type="ECO:0000313" key="2">
    <source>
        <dbReference type="Proteomes" id="UP000831768"/>
    </source>
</evidence>